<dbReference type="InterPro" id="IPR002048">
    <property type="entry name" value="EF_hand_dom"/>
</dbReference>
<dbReference type="SMART" id="SM00230">
    <property type="entry name" value="CysPc"/>
    <property type="match status" value="2"/>
</dbReference>
<dbReference type="InterPro" id="IPR018247">
    <property type="entry name" value="EF_Hand_1_Ca_BS"/>
</dbReference>
<evidence type="ECO:0000313" key="14">
    <source>
        <dbReference type="Proteomes" id="UP001178508"/>
    </source>
</evidence>
<feature type="region of interest" description="Disordered" evidence="10">
    <location>
        <begin position="1207"/>
        <end position="1228"/>
    </location>
</feature>
<gene>
    <name evidence="13" type="ORF">XNOV1_A013565</name>
</gene>
<keyword evidence="3" id="KW-0479">Metal-binding</keyword>
<dbReference type="FunFam" id="2.60.120.380:FF:000001">
    <property type="entry name" value="Calpain-1 catalytic subunit"/>
    <property type="match status" value="1"/>
</dbReference>
<dbReference type="PANTHER" id="PTHR10183:SF302">
    <property type="entry name" value="CALPAIN-14"/>
    <property type="match status" value="1"/>
</dbReference>
<evidence type="ECO:0000256" key="9">
    <source>
        <dbReference type="PROSITE-ProRule" id="PRU00239"/>
    </source>
</evidence>
<keyword evidence="7" id="KW-0106">Calcium</keyword>
<dbReference type="SMART" id="SM00720">
    <property type="entry name" value="calpain_III"/>
    <property type="match status" value="2"/>
</dbReference>
<dbReference type="Gene3D" id="1.10.238.10">
    <property type="entry name" value="EF-hand"/>
    <property type="match status" value="2"/>
</dbReference>
<keyword evidence="2 9" id="KW-0645">Protease</keyword>
<dbReference type="PROSITE" id="PS50222">
    <property type="entry name" value="EF_HAND_2"/>
    <property type="match status" value="1"/>
</dbReference>
<reference evidence="13" key="1">
    <citation type="submission" date="2023-08" db="EMBL/GenBank/DDBJ databases">
        <authorList>
            <person name="Alioto T."/>
            <person name="Alioto T."/>
            <person name="Gomez Garrido J."/>
        </authorList>
    </citation>
    <scope>NUCLEOTIDE SEQUENCE</scope>
</reference>
<dbReference type="CDD" id="cd00214">
    <property type="entry name" value="Calpain_III"/>
    <property type="match status" value="2"/>
</dbReference>
<dbReference type="Gene3D" id="2.60.120.380">
    <property type="match status" value="2"/>
</dbReference>
<evidence type="ECO:0000313" key="13">
    <source>
        <dbReference type="EMBL" id="CAJ1053944.1"/>
    </source>
</evidence>
<name>A0AAV1EYX6_XYRNO</name>
<feature type="active site" evidence="8 9">
    <location>
        <position position="285"/>
    </location>
</feature>
<keyword evidence="4" id="KW-0677">Repeat</keyword>
<dbReference type="InterPro" id="IPR022684">
    <property type="entry name" value="Calpain_cysteine_protease"/>
</dbReference>
<dbReference type="CDD" id="cd00044">
    <property type="entry name" value="CysPc"/>
    <property type="match status" value="2"/>
</dbReference>
<evidence type="ECO:0000256" key="3">
    <source>
        <dbReference type="ARBA" id="ARBA00022723"/>
    </source>
</evidence>
<dbReference type="Pfam" id="PF00648">
    <property type="entry name" value="Peptidase_C2"/>
    <property type="match status" value="2"/>
</dbReference>
<sequence>MPAPGVCMNIINARRKKDGYGTPTNPEKFLNQDFMQLKQYCLARHVRFIDDMFPPDRRSIGDGILSPSDLARVQWLRPWKLVPNPSFTVDGVSRFDFGQGLVGDCWFLASIGALTFQPAIFERVVPLEQSFEEDYCGLFHFKFWRFGRWVDVIIDDKLPTIDGRLIFVHSKDPTEFWPALLEKAYAKVCGSYDDMNAGTPAEAMVDFTGGVHVCVQLTEPPQNLWDLMCRAGKSKSLMGCGTPQGETPENTVLPNGLVQGHAYSVTGVKQVISRQKPVNLVRLWNPWGQGEWKGDWSDRSPLWQTVSLEDRELCLSVADDGEFWMTLEDFKTFYSDLDICCMCPDFLDSTSSCHWKTSIYEGRWVAGTTAGGCMNNLESFWTNPQYRVKIDKLSSDCATVQGEKNMLVSLMQKPDKRNRRLVENLHIGFSIFENEEHGGKFPASFFKRNQPVAGSKKYMNAREVMEMVSLKPGEYLIVPSTFSPNETASFIVTIISKAETHVHENSGGHNHGQMERINNAPAKNGEDTEKKRTLFRQFSDKYEEVDAEQLQVLLNQKILTGDLKNGGFSSESCRSMVALFDTSITGRLNGEEFVRLWNKIILYKDVFFRMDVSQTGTLSLSELRNALMASGKRISDDMLNLMALRYGSSSGQMSLENFISLILRFDCMYQIFGQLSDRMVLTLREKEILNSIMPPPGANIIDTRRQKAGYGTVANPEKFLDQDYVQLKKFCRTRCRRFVDDMFPPDKTSLGEEITSVRTGQIKWMRPWEMTSKPLFNEVEGVSRSNFVQGQLGDIWLLAPIGAMTFNQYFFEQVVYPDQSFVEDYCGLFHFRFWRFGKWVEVVIDDMLPTVDGKLIFASSKNPNEFWPALLEKAYAKVCNSYSGLNGGYPADALVDFTGGVYIQIPLAEPPSDLWELMSRVGQSKSMMVCSLQFGGSNDPILPNGLVQSHAYTVIAVFQVTSKGKPVNLVRLWNPWGQGEWKEDWSDRSPLWDTVSPEDRVKCLSVADNGEFCMSFEDFHKNFTYLDICSECPRFLDRSSECRWTASSYEGRWVAGSTCGGATPRFDTYWTNPQYRVKIKKFSSKPSASEGDKNVLVALMQKPDEKYRCLVKNLPIGFFIFKVTKEYETQRGKLPAAFFRENRPVAGPEHIINLREVTMLVALQPGEYVIVPSTYLPNETASFMLKIVSKAEIQIFEDDGGFYEHVGDGEKPASDKKGAGKEDKGNLDRQLSQKYEDVDAEQLQMILNDKILKGDTKDGGFKLEACRSMVALHDVSITGKLSHEEFLSFWGKIVSYNDVFTQKSVSQTRKLSLRIRMRGNLLDLMALRYGFSSGQVTLQNFIEMVLRLERMDWYFNQLSKGTTLTLHEEDWLSVSMYT</sequence>
<dbReference type="SUPFAM" id="SSF49758">
    <property type="entry name" value="Calpain large subunit, middle domain (domain III)"/>
    <property type="match status" value="2"/>
</dbReference>
<dbReference type="Pfam" id="PF01067">
    <property type="entry name" value="Calpain_III"/>
    <property type="match status" value="2"/>
</dbReference>
<keyword evidence="5 9" id="KW-0378">Hydrolase</keyword>
<dbReference type="InterPro" id="IPR022683">
    <property type="entry name" value="Calpain_III"/>
</dbReference>
<dbReference type="Proteomes" id="UP001178508">
    <property type="component" value="Chromosome 3"/>
</dbReference>
<evidence type="ECO:0000256" key="10">
    <source>
        <dbReference type="SAM" id="MobiDB-lite"/>
    </source>
</evidence>
<dbReference type="PROSITE" id="PS50203">
    <property type="entry name" value="CALPAIN_CAT"/>
    <property type="match status" value="2"/>
</dbReference>
<dbReference type="FunFam" id="3.90.70.10:FF:000054">
    <property type="entry name" value="Calpain 14"/>
    <property type="match status" value="2"/>
</dbReference>
<feature type="domain" description="Calpain catalytic" evidence="11">
    <location>
        <begin position="737"/>
        <end position="1032"/>
    </location>
</feature>
<protein>
    <submittedName>
        <fullName evidence="13">Calpain-1 catalytic subunit</fullName>
    </submittedName>
</protein>
<evidence type="ECO:0000256" key="2">
    <source>
        <dbReference type="ARBA" id="ARBA00022670"/>
    </source>
</evidence>
<dbReference type="InterPro" id="IPR033883">
    <property type="entry name" value="C2_III"/>
</dbReference>
<dbReference type="InterPro" id="IPR038765">
    <property type="entry name" value="Papain-like_cys_pep_sf"/>
</dbReference>
<dbReference type="Gene3D" id="3.90.70.10">
    <property type="entry name" value="Cysteine proteinases"/>
    <property type="match status" value="2"/>
</dbReference>
<evidence type="ECO:0000256" key="7">
    <source>
        <dbReference type="ARBA" id="ARBA00022837"/>
    </source>
</evidence>
<dbReference type="InterPro" id="IPR000169">
    <property type="entry name" value="Pept_cys_AS"/>
</dbReference>
<feature type="compositionally biased region" description="Basic and acidic residues" evidence="10">
    <location>
        <begin position="1207"/>
        <end position="1227"/>
    </location>
</feature>
<dbReference type="InterPro" id="IPR011992">
    <property type="entry name" value="EF-hand-dom_pair"/>
</dbReference>
<evidence type="ECO:0000259" key="12">
    <source>
        <dbReference type="PROSITE" id="PS50222"/>
    </source>
</evidence>
<comment type="caution">
    <text evidence="9">Lacks conserved residue(s) required for the propagation of feature annotation.</text>
</comment>
<evidence type="ECO:0000256" key="1">
    <source>
        <dbReference type="ARBA" id="ARBA00007623"/>
    </source>
</evidence>
<dbReference type="EMBL" id="OY660866">
    <property type="protein sequence ID" value="CAJ1053944.1"/>
    <property type="molecule type" value="Genomic_DNA"/>
</dbReference>
<feature type="active site" evidence="8 9">
    <location>
        <position position="105"/>
    </location>
</feature>
<dbReference type="GO" id="GO:0004198">
    <property type="term" value="F:calcium-dependent cysteine-type endopeptidase activity"/>
    <property type="evidence" value="ECO:0007669"/>
    <property type="project" value="InterPro"/>
</dbReference>
<accession>A0AAV1EYX6</accession>
<dbReference type="GO" id="GO:0005509">
    <property type="term" value="F:calcium ion binding"/>
    <property type="evidence" value="ECO:0007669"/>
    <property type="project" value="InterPro"/>
</dbReference>
<evidence type="ECO:0000256" key="4">
    <source>
        <dbReference type="ARBA" id="ARBA00022737"/>
    </source>
</evidence>
<evidence type="ECO:0000256" key="6">
    <source>
        <dbReference type="ARBA" id="ARBA00022807"/>
    </source>
</evidence>
<dbReference type="PROSITE" id="PS00139">
    <property type="entry name" value="THIOL_PROTEASE_CYS"/>
    <property type="match status" value="1"/>
</dbReference>
<dbReference type="InterPro" id="IPR001300">
    <property type="entry name" value="Peptidase_C2_calpain_cat"/>
</dbReference>
<dbReference type="CDD" id="cd16195">
    <property type="entry name" value="EFh_PEF_CAPN13_14"/>
    <property type="match status" value="1"/>
</dbReference>
<dbReference type="InterPro" id="IPR036213">
    <property type="entry name" value="Calpain_III_sf"/>
</dbReference>
<comment type="similarity">
    <text evidence="1">Belongs to the peptidase C2 family.</text>
</comment>
<keyword evidence="6 9" id="KW-0788">Thiol protease</keyword>
<dbReference type="PANTHER" id="PTHR10183">
    <property type="entry name" value="CALPAIN"/>
    <property type="match status" value="1"/>
</dbReference>
<dbReference type="SUPFAM" id="SSF54001">
    <property type="entry name" value="Cysteine proteinases"/>
    <property type="match status" value="2"/>
</dbReference>
<feature type="active site" evidence="8 9">
    <location>
        <position position="261"/>
    </location>
</feature>
<dbReference type="GO" id="GO:0006508">
    <property type="term" value="P:proteolysis"/>
    <property type="evidence" value="ECO:0007669"/>
    <property type="project" value="UniProtKB-KW"/>
</dbReference>
<keyword evidence="14" id="KW-1185">Reference proteome</keyword>
<dbReference type="InterPro" id="IPR022682">
    <property type="entry name" value="Calpain_domain_III"/>
</dbReference>
<dbReference type="SUPFAM" id="SSF47473">
    <property type="entry name" value="EF-hand"/>
    <property type="match status" value="2"/>
</dbReference>
<evidence type="ECO:0000259" key="11">
    <source>
        <dbReference type="PROSITE" id="PS50203"/>
    </source>
</evidence>
<feature type="domain" description="Calpain catalytic" evidence="11">
    <location>
        <begin position="47"/>
        <end position="343"/>
    </location>
</feature>
<feature type="domain" description="EF-hand" evidence="12">
    <location>
        <begin position="598"/>
        <end position="633"/>
    </location>
</feature>
<evidence type="ECO:0000256" key="8">
    <source>
        <dbReference type="PIRSR" id="PIRSR622684-1"/>
    </source>
</evidence>
<organism evidence="13 14">
    <name type="scientific">Xyrichtys novacula</name>
    <name type="common">Pearly razorfish</name>
    <name type="synonym">Hemipteronotus novacula</name>
    <dbReference type="NCBI Taxonomy" id="13765"/>
    <lineage>
        <taxon>Eukaryota</taxon>
        <taxon>Metazoa</taxon>
        <taxon>Chordata</taxon>
        <taxon>Craniata</taxon>
        <taxon>Vertebrata</taxon>
        <taxon>Euteleostomi</taxon>
        <taxon>Actinopterygii</taxon>
        <taxon>Neopterygii</taxon>
        <taxon>Teleostei</taxon>
        <taxon>Neoteleostei</taxon>
        <taxon>Acanthomorphata</taxon>
        <taxon>Eupercaria</taxon>
        <taxon>Labriformes</taxon>
        <taxon>Labridae</taxon>
        <taxon>Xyrichtys</taxon>
    </lineage>
</organism>
<dbReference type="PRINTS" id="PR00704">
    <property type="entry name" value="CALPAIN"/>
</dbReference>
<feature type="region of interest" description="Disordered" evidence="10">
    <location>
        <begin position="503"/>
        <end position="529"/>
    </location>
</feature>
<dbReference type="PROSITE" id="PS00018">
    <property type="entry name" value="EF_HAND_1"/>
    <property type="match status" value="1"/>
</dbReference>
<proteinExistence type="inferred from homology"/>
<evidence type="ECO:0000256" key="5">
    <source>
        <dbReference type="ARBA" id="ARBA00022801"/>
    </source>
</evidence>
<dbReference type="GO" id="GO:0005737">
    <property type="term" value="C:cytoplasm"/>
    <property type="evidence" value="ECO:0007669"/>
    <property type="project" value="TreeGrafter"/>
</dbReference>